<name>A0A372KMG9_9STRE</name>
<evidence type="ECO:0000313" key="6">
    <source>
        <dbReference type="EMBL" id="RFU50691.1"/>
    </source>
</evidence>
<dbReference type="RefSeq" id="WP_116877918.1">
    <property type="nucleotide sequence ID" value="NZ_CP031733.1"/>
</dbReference>
<keyword evidence="2" id="KW-0285">Flavoprotein</keyword>
<dbReference type="GO" id="GO:0010181">
    <property type="term" value="F:FMN binding"/>
    <property type="evidence" value="ECO:0007669"/>
    <property type="project" value="InterPro"/>
</dbReference>
<dbReference type="InterPro" id="IPR012349">
    <property type="entry name" value="Split_barrel_FMN-bd"/>
</dbReference>
<dbReference type="EMBL" id="CP031733">
    <property type="protein sequence ID" value="AXQ78164.1"/>
    <property type="molecule type" value="Genomic_DNA"/>
</dbReference>
<evidence type="ECO:0000313" key="7">
    <source>
        <dbReference type="EMBL" id="RFU53463.1"/>
    </source>
</evidence>
<sequence length="175" mass="20159">MKQVLETEKFYYGFPIFIIGYKDERFGYNITTASSSYSLGDMVVVGLFKGNNAAHQIRKYRSFTVNIPEKEEASVMEQAGFMTTQDKLSLLSVKYSQAATIDAPLLAACRVNIECQVEDIQDWKHYVNFTARITKRWADESLLNEDAHFKSAGFHPMIYMGDGEKRIYRYLDEKC</sequence>
<accession>A0A372KMG9</accession>
<organism evidence="7 9">
    <name type="scientific">Streptococcus chenjunshii</name>
    <dbReference type="NCBI Taxonomy" id="2173853"/>
    <lineage>
        <taxon>Bacteria</taxon>
        <taxon>Bacillati</taxon>
        <taxon>Bacillota</taxon>
        <taxon>Bacilli</taxon>
        <taxon>Lactobacillales</taxon>
        <taxon>Streptococcaceae</taxon>
        <taxon>Streptococcus</taxon>
    </lineage>
</organism>
<reference evidence="7 9" key="2">
    <citation type="submission" date="2018-08" db="EMBL/GenBank/DDBJ databases">
        <title>Draft genome of Streptococcus sp. nov. Z1.</title>
        <authorList>
            <person name="Tian Z."/>
        </authorList>
    </citation>
    <scope>NUCLEOTIDE SEQUENCE [LARGE SCALE GENOMIC DNA]</scope>
    <source>
        <strain evidence="7">Z1</strain>
        <strain evidence="9">Z1(2018)</strain>
    </source>
</reference>
<feature type="domain" description="Flavin reductase like" evidence="4">
    <location>
        <begin position="15"/>
        <end position="159"/>
    </location>
</feature>
<dbReference type="InterPro" id="IPR002563">
    <property type="entry name" value="Flavin_Rdtase-like_dom"/>
</dbReference>
<dbReference type="PANTHER" id="PTHR43567">
    <property type="entry name" value="FLAVOREDOXIN-RELATED-RELATED"/>
    <property type="match status" value="1"/>
</dbReference>
<reference evidence="8" key="3">
    <citation type="submission" date="2018-08" db="EMBL/GenBank/DDBJ databases">
        <title>Streptococcus chenjunshii sp. nov., isolated from stools sample of the Tibetan antelope in the Qinghai-Tibet plateau, China.</title>
        <authorList>
            <person name="Tian Z."/>
        </authorList>
    </citation>
    <scope>NUCLEOTIDE SEQUENCE [LARGE SCALE GENOMIC DNA]</scope>
    <source>
        <strain evidence="8">Z15</strain>
    </source>
</reference>
<dbReference type="EMBL" id="QVQZ01000007">
    <property type="protein sequence ID" value="RFU53463.1"/>
    <property type="molecule type" value="Genomic_DNA"/>
</dbReference>
<dbReference type="Proteomes" id="UP000264056">
    <property type="component" value="Unassembled WGS sequence"/>
</dbReference>
<reference evidence="5" key="4">
    <citation type="journal article" date="2019" name="Int. J. Syst. Evol. Microbiol.">
        <title>Streptococcus chenjunshii sp. nov. isolated from feces of Tibetan antelopes.</title>
        <authorList>
            <person name="Tian Z."/>
            <person name="Lu S."/>
            <person name="Jin D."/>
            <person name="Yang J."/>
            <person name="Pu J."/>
            <person name="Lai X.H."/>
            <person name="Bai X.N."/>
            <person name="Wu X.M."/>
            <person name="Li J."/>
            <person name="Wang S."/>
            <person name="Xu J."/>
        </authorList>
    </citation>
    <scope>NUCLEOTIDE SEQUENCE</scope>
    <source>
        <strain evidence="5">Z15</strain>
    </source>
</reference>
<evidence type="ECO:0000259" key="4">
    <source>
        <dbReference type="Pfam" id="PF01613"/>
    </source>
</evidence>
<dbReference type="KEGG" id="schj:DDV21_003260"/>
<dbReference type="PANTHER" id="PTHR43567:SF1">
    <property type="entry name" value="FLAVOREDOXIN"/>
    <property type="match status" value="1"/>
</dbReference>
<gene>
    <name evidence="5" type="ORF">DDV21_003260</name>
    <name evidence="6" type="ORF">DDV22_07330</name>
    <name evidence="7" type="ORF">DDV23_04510</name>
</gene>
<dbReference type="Gene3D" id="2.30.110.10">
    <property type="entry name" value="Electron Transport, Fmn-binding Protein, Chain A"/>
    <property type="match status" value="1"/>
</dbReference>
<dbReference type="Proteomes" id="UP000246115">
    <property type="component" value="Chromosome"/>
</dbReference>
<dbReference type="InterPro" id="IPR052174">
    <property type="entry name" value="Flavoredoxin"/>
</dbReference>
<dbReference type="EMBL" id="QVQY01000019">
    <property type="protein sequence ID" value="RFU50691.1"/>
    <property type="molecule type" value="Genomic_DNA"/>
</dbReference>
<proteinExistence type="inferred from homology"/>
<comment type="cofactor">
    <cofactor evidence="1">
        <name>FMN</name>
        <dbReference type="ChEBI" id="CHEBI:58210"/>
    </cofactor>
</comment>
<evidence type="ECO:0000256" key="2">
    <source>
        <dbReference type="ARBA" id="ARBA00022630"/>
    </source>
</evidence>
<evidence type="ECO:0000313" key="8">
    <source>
        <dbReference type="Proteomes" id="UP000246115"/>
    </source>
</evidence>
<evidence type="ECO:0000313" key="5">
    <source>
        <dbReference type="EMBL" id="AXQ78164.1"/>
    </source>
</evidence>
<keyword evidence="10" id="KW-1185">Reference proteome</keyword>
<evidence type="ECO:0000256" key="1">
    <source>
        <dbReference type="ARBA" id="ARBA00001917"/>
    </source>
</evidence>
<accession>A0A346NAW9</accession>
<evidence type="ECO:0000256" key="3">
    <source>
        <dbReference type="ARBA" id="ARBA00038054"/>
    </source>
</evidence>
<dbReference type="OrthoDB" id="9806228at2"/>
<dbReference type="GO" id="GO:0016646">
    <property type="term" value="F:oxidoreductase activity, acting on the CH-NH group of donors, NAD or NADP as acceptor"/>
    <property type="evidence" value="ECO:0007669"/>
    <property type="project" value="UniProtKB-ARBA"/>
</dbReference>
<dbReference type="SUPFAM" id="SSF50475">
    <property type="entry name" value="FMN-binding split barrel"/>
    <property type="match status" value="1"/>
</dbReference>
<dbReference type="Proteomes" id="UP000262901">
    <property type="component" value="Unassembled WGS sequence"/>
</dbReference>
<evidence type="ECO:0000313" key="10">
    <source>
        <dbReference type="Proteomes" id="UP000264056"/>
    </source>
</evidence>
<dbReference type="Pfam" id="PF01613">
    <property type="entry name" value="Flavin_Reduct"/>
    <property type="match status" value="1"/>
</dbReference>
<evidence type="ECO:0000313" key="9">
    <source>
        <dbReference type="Proteomes" id="UP000262901"/>
    </source>
</evidence>
<dbReference type="AlphaFoldDB" id="A0A372KMG9"/>
<comment type="similarity">
    <text evidence="3">Belongs to the flavoredoxin family.</text>
</comment>
<protein>
    <submittedName>
        <fullName evidence="7">Flavin reductase family protein</fullName>
    </submittedName>
</protein>
<reference evidence="6 10" key="1">
    <citation type="submission" date="2018-08" db="EMBL/GenBank/DDBJ databases">
        <title>Draft genome of Streptococcus sp .nov. Z2.</title>
        <authorList>
            <person name="Tian Z."/>
        </authorList>
    </citation>
    <scope>NUCLEOTIDE SEQUENCE [LARGE SCALE GENOMIC DNA]</scope>
    <source>
        <strain evidence="6 10">Z2</strain>
    </source>
</reference>